<keyword evidence="1" id="KW-0812">Transmembrane</keyword>
<dbReference type="PROSITE" id="PS50887">
    <property type="entry name" value="GGDEF"/>
    <property type="match status" value="1"/>
</dbReference>
<dbReference type="Gene3D" id="3.30.70.270">
    <property type="match status" value="1"/>
</dbReference>
<dbReference type="GO" id="GO:1902201">
    <property type="term" value="P:negative regulation of bacterial-type flagellum-dependent cell motility"/>
    <property type="evidence" value="ECO:0007669"/>
    <property type="project" value="TreeGrafter"/>
</dbReference>
<dbReference type="CDD" id="cd01949">
    <property type="entry name" value="GGDEF"/>
    <property type="match status" value="1"/>
</dbReference>
<dbReference type="GO" id="GO:0052621">
    <property type="term" value="F:diguanylate cyclase activity"/>
    <property type="evidence" value="ECO:0007669"/>
    <property type="project" value="TreeGrafter"/>
</dbReference>
<protein>
    <recommendedName>
        <fullName evidence="2">GGDEF domain-containing protein</fullName>
    </recommendedName>
</protein>
<feature type="transmembrane region" description="Helical" evidence="1">
    <location>
        <begin position="161"/>
        <end position="184"/>
    </location>
</feature>
<dbReference type="InterPro" id="IPR048432">
    <property type="entry name" value="MASE7"/>
</dbReference>
<dbReference type="PANTHER" id="PTHR45138:SF9">
    <property type="entry name" value="DIGUANYLATE CYCLASE DGCM-RELATED"/>
    <property type="match status" value="1"/>
</dbReference>
<dbReference type="AlphaFoldDB" id="A0A0F9XM72"/>
<dbReference type="PANTHER" id="PTHR45138">
    <property type="entry name" value="REGULATORY COMPONENTS OF SENSORY TRANSDUCTION SYSTEM"/>
    <property type="match status" value="1"/>
</dbReference>
<dbReference type="InterPro" id="IPR043128">
    <property type="entry name" value="Rev_trsase/Diguanyl_cyclase"/>
</dbReference>
<dbReference type="InterPro" id="IPR029787">
    <property type="entry name" value="Nucleotide_cyclase"/>
</dbReference>
<dbReference type="Pfam" id="PF00990">
    <property type="entry name" value="GGDEF"/>
    <property type="match status" value="1"/>
</dbReference>
<evidence type="ECO:0000313" key="3">
    <source>
        <dbReference type="EMBL" id="KKO00472.1"/>
    </source>
</evidence>
<feature type="transmembrane region" description="Helical" evidence="1">
    <location>
        <begin position="30"/>
        <end position="48"/>
    </location>
</feature>
<dbReference type="GO" id="GO:0005886">
    <property type="term" value="C:plasma membrane"/>
    <property type="evidence" value="ECO:0007669"/>
    <property type="project" value="TreeGrafter"/>
</dbReference>
<dbReference type="GO" id="GO:0043709">
    <property type="term" value="P:cell adhesion involved in single-species biofilm formation"/>
    <property type="evidence" value="ECO:0007669"/>
    <property type="project" value="TreeGrafter"/>
</dbReference>
<feature type="domain" description="GGDEF" evidence="2">
    <location>
        <begin position="236"/>
        <end position="374"/>
    </location>
</feature>
<feature type="transmembrane region" description="Helical" evidence="1">
    <location>
        <begin position="54"/>
        <end position="73"/>
    </location>
</feature>
<feature type="transmembrane region" description="Helical" evidence="1">
    <location>
        <begin position="131"/>
        <end position="149"/>
    </location>
</feature>
<dbReference type="Pfam" id="PF20967">
    <property type="entry name" value="MASE7"/>
    <property type="match status" value="1"/>
</dbReference>
<evidence type="ECO:0000259" key="2">
    <source>
        <dbReference type="PROSITE" id="PS50887"/>
    </source>
</evidence>
<organism evidence="3">
    <name type="scientific">marine sediment metagenome</name>
    <dbReference type="NCBI Taxonomy" id="412755"/>
    <lineage>
        <taxon>unclassified sequences</taxon>
        <taxon>metagenomes</taxon>
        <taxon>ecological metagenomes</taxon>
    </lineage>
</organism>
<accession>A0A0F9XM72</accession>
<feature type="transmembrane region" description="Helical" evidence="1">
    <location>
        <begin position="94"/>
        <end position="119"/>
    </location>
</feature>
<dbReference type="InterPro" id="IPR000160">
    <property type="entry name" value="GGDEF_dom"/>
</dbReference>
<sequence length="397" mass="43708">MINYLARLWSLGTQDEPARWRRQIALTNQVGIFAAAATAPYQIFFIFYGLWPYLGLFCANLIFIAVYLSVVYLNHRKRHVLARKVMLCNACSHAFIATWFVSSGAGVHLFYFAIGSFIALVSDRGNNKLQAVQPIAIGALFVTSHFAFAGTNALTPLPQNVLDVMFAVSALGVLTLSAIFSFLFHREIDLAEQELTLNNNRLSELSSTDTLTGLANRRQLDKLLAQACTRLQRRFQPLSLVMCDVDFFKAYNDKLGHIAGDVALQRVADALRNAVSRQGDLVARYGGEEFAVVLPNTDEQGARRVADALRYAIADLHLPRADGDGCDQLTISVGATTLSTPAAQVSPEQLLQRADEALYLAKANGRNRAEHLYLETSSVDMMLVDTPPLKATDTAFS</sequence>
<dbReference type="NCBIfam" id="TIGR00254">
    <property type="entry name" value="GGDEF"/>
    <property type="match status" value="1"/>
</dbReference>
<dbReference type="SMART" id="SM00267">
    <property type="entry name" value="GGDEF"/>
    <property type="match status" value="1"/>
</dbReference>
<keyword evidence="1" id="KW-1133">Transmembrane helix</keyword>
<dbReference type="FunFam" id="3.30.70.270:FF:000001">
    <property type="entry name" value="Diguanylate cyclase domain protein"/>
    <property type="match status" value="1"/>
</dbReference>
<keyword evidence="1" id="KW-0472">Membrane</keyword>
<reference evidence="3" key="1">
    <citation type="journal article" date="2015" name="Nature">
        <title>Complex archaea that bridge the gap between prokaryotes and eukaryotes.</title>
        <authorList>
            <person name="Spang A."/>
            <person name="Saw J.H."/>
            <person name="Jorgensen S.L."/>
            <person name="Zaremba-Niedzwiedzka K."/>
            <person name="Martijn J."/>
            <person name="Lind A.E."/>
            <person name="van Eijk R."/>
            <person name="Schleper C."/>
            <person name="Guy L."/>
            <person name="Ettema T.J."/>
        </authorList>
    </citation>
    <scope>NUCLEOTIDE SEQUENCE</scope>
</reference>
<dbReference type="SUPFAM" id="SSF55073">
    <property type="entry name" value="Nucleotide cyclase"/>
    <property type="match status" value="1"/>
</dbReference>
<name>A0A0F9XM72_9ZZZZ</name>
<dbReference type="EMBL" id="LAZR01000040">
    <property type="protein sequence ID" value="KKO00472.1"/>
    <property type="molecule type" value="Genomic_DNA"/>
</dbReference>
<evidence type="ECO:0000256" key="1">
    <source>
        <dbReference type="SAM" id="Phobius"/>
    </source>
</evidence>
<comment type="caution">
    <text evidence="3">The sequence shown here is derived from an EMBL/GenBank/DDBJ whole genome shotgun (WGS) entry which is preliminary data.</text>
</comment>
<gene>
    <name evidence="3" type="ORF">LCGC14_0125630</name>
</gene>
<dbReference type="InterPro" id="IPR050469">
    <property type="entry name" value="Diguanylate_Cyclase"/>
</dbReference>
<proteinExistence type="predicted"/>